<protein>
    <submittedName>
        <fullName evidence="1">Uncharacterized protein</fullName>
    </submittedName>
</protein>
<evidence type="ECO:0000313" key="1">
    <source>
        <dbReference type="EMBL" id="KIH47389.1"/>
    </source>
</evidence>
<dbReference type="EMBL" id="KN767785">
    <property type="protein sequence ID" value="KIH47389.1"/>
    <property type="molecule type" value="Genomic_DNA"/>
</dbReference>
<name>A0A0C2FKW2_9BILA</name>
<dbReference type="Proteomes" id="UP000054047">
    <property type="component" value="Unassembled WGS sequence"/>
</dbReference>
<dbReference type="AlphaFoldDB" id="A0A0C2FKW2"/>
<keyword evidence="2" id="KW-1185">Reference proteome</keyword>
<sequence>MVRSQLIYSPLPSSYLLTDGMDDHTLLSGQPCWLPLQPTDPRPVTHLLNAPLDNERPHVYHYNPASLDIGYPAIN</sequence>
<proteinExistence type="predicted"/>
<gene>
    <name evidence="1" type="ORF">ANCDUO_22553</name>
</gene>
<reference evidence="1 2" key="1">
    <citation type="submission" date="2013-12" db="EMBL/GenBank/DDBJ databases">
        <title>Draft genome of the parsitic nematode Ancylostoma duodenale.</title>
        <authorList>
            <person name="Mitreva M."/>
        </authorList>
    </citation>
    <scope>NUCLEOTIDE SEQUENCE [LARGE SCALE GENOMIC DNA]</scope>
    <source>
        <strain evidence="1 2">Zhejiang</strain>
    </source>
</reference>
<organism evidence="1 2">
    <name type="scientific">Ancylostoma duodenale</name>
    <dbReference type="NCBI Taxonomy" id="51022"/>
    <lineage>
        <taxon>Eukaryota</taxon>
        <taxon>Metazoa</taxon>
        <taxon>Ecdysozoa</taxon>
        <taxon>Nematoda</taxon>
        <taxon>Chromadorea</taxon>
        <taxon>Rhabditida</taxon>
        <taxon>Rhabditina</taxon>
        <taxon>Rhabditomorpha</taxon>
        <taxon>Strongyloidea</taxon>
        <taxon>Ancylostomatidae</taxon>
        <taxon>Ancylostomatinae</taxon>
        <taxon>Ancylostoma</taxon>
    </lineage>
</organism>
<accession>A0A0C2FKW2</accession>
<dbReference type="OrthoDB" id="270970at2759"/>
<evidence type="ECO:0000313" key="2">
    <source>
        <dbReference type="Proteomes" id="UP000054047"/>
    </source>
</evidence>